<feature type="domain" description="Secretion system C-terminal sorting" evidence="1">
    <location>
        <begin position="415"/>
        <end position="488"/>
    </location>
</feature>
<sequence>MKSSITIAMAALILLPLTIWGQMWRENPQTEVLDSVITWKFSGISDSILSFRTTYRYDEQKRTIQKEEFVREQALNLWVPYRIEKWQYDGQDRQTMWAVLFWENETMAYKGLFRERYVFDAQGNVSESYFDGWSLSLFDWINYRRILNYYDNQQRLTNEVNFEWNNLGQHWDSTSYILYEYNPEGLPERVTEWEEEDGTGVFYPKLRYDYEYNTTGDMILKTRLFYNHNTQLWYYMVKEEPTWDEHHSKIQSWYWKYEESIEEWIPLEKDHWAWDEAGNMALYEYYRIGEDTVTWMPSIKAEMTYNAFNRMLRNTGYSGNDFGEWEPGYMRAYEYIQDTLLVEDALSQWDAGSASWKGVNMHLYTFDSLNRRHSDSYHKWIVHVQQFVLSTRDYYSWSQQEAQGFDEPGRISAEIMPNPTQGEFQILLSNILYPDCQVEIVDPTGKIREKLKSERGAASILMDITHFPPGIYFVRIESENQIIVKKIIRL</sequence>
<dbReference type="NCBIfam" id="TIGR04183">
    <property type="entry name" value="Por_Secre_tail"/>
    <property type="match status" value="1"/>
</dbReference>
<organism evidence="2">
    <name type="scientific">bioreactor metagenome</name>
    <dbReference type="NCBI Taxonomy" id="1076179"/>
    <lineage>
        <taxon>unclassified sequences</taxon>
        <taxon>metagenomes</taxon>
        <taxon>ecological metagenomes</taxon>
    </lineage>
</organism>
<dbReference type="Pfam" id="PF18962">
    <property type="entry name" value="Por_Secre_tail"/>
    <property type="match status" value="1"/>
</dbReference>
<dbReference type="AlphaFoldDB" id="A0A644UI16"/>
<reference evidence="2" key="1">
    <citation type="submission" date="2019-08" db="EMBL/GenBank/DDBJ databases">
        <authorList>
            <person name="Kucharzyk K."/>
            <person name="Murdoch R.W."/>
            <person name="Higgins S."/>
            <person name="Loffler F."/>
        </authorList>
    </citation>
    <scope>NUCLEOTIDE SEQUENCE</scope>
</reference>
<name>A0A644UI16_9ZZZZ</name>
<protein>
    <recommendedName>
        <fullName evidence="1">Secretion system C-terminal sorting domain-containing protein</fullName>
    </recommendedName>
</protein>
<evidence type="ECO:0000259" key="1">
    <source>
        <dbReference type="Pfam" id="PF18962"/>
    </source>
</evidence>
<gene>
    <name evidence="2" type="ORF">SDC9_24400</name>
</gene>
<accession>A0A644UI16</accession>
<evidence type="ECO:0000313" key="2">
    <source>
        <dbReference type="EMBL" id="MPL78531.1"/>
    </source>
</evidence>
<comment type="caution">
    <text evidence="2">The sequence shown here is derived from an EMBL/GenBank/DDBJ whole genome shotgun (WGS) entry which is preliminary data.</text>
</comment>
<proteinExistence type="predicted"/>
<dbReference type="Gene3D" id="2.40.128.720">
    <property type="match status" value="3"/>
</dbReference>
<dbReference type="InterPro" id="IPR026444">
    <property type="entry name" value="Secre_tail"/>
</dbReference>
<dbReference type="EMBL" id="VSSQ01000117">
    <property type="protein sequence ID" value="MPL78531.1"/>
    <property type="molecule type" value="Genomic_DNA"/>
</dbReference>